<gene>
    <name evidence="2" type="ORF">DCM90_06400</name>
</gene>
<dbReference type="Pfam" id="PF06177">
    <property type="entry name" value="QueT"/>
    <property type="match status" value="1"/>
</dbReference>
<keyword evidence="1" id="KW-0812">Transmembrane</keyword>
<accession>A0A2V1N0L9</accession>
<protein>
    <submittedName>
        <fullName evidence="2">QueT transporter family protein</fullName>
    </submittedName>
</protein>
<keyword evidence="1" id="KW-1133">Transmembrane helix</keyword>
<evidence type="ECO:0000256" key="1">
    <source>
        <dbReference type="SAM" id="Phobius"/>
    </source>
</evidence>
<dbReference type="OrthoDB" id="1706970at2"/>
<feature type="transmembrane region" description="Helical" evidence="1">
    <location>
        <begin position="130"/>
        <end position="155"/>
    </location>
</feature>
<keyword evidence="1" id="KW-0472">Membrane</keyword>
<dbReference type="PANTHER" id="PTHR40044:SF1">
    <property type="entry name" value="INTEGRAL MEMBRANE PROTEIN"/>
    <property type="match status" value="1"/>
</dbReference>
<organism evidence="2 3">
    <name type="scientific">Levilactobacillus bambusae</name>
    <dbReference type="NCBI Taxonomy" id="2024736"/>
    <lineage>
        <taxon>Bacteria</taxon>
        <taxon>Bacillati</taxon>
        <taxon>Bacillota</taxon>
        <taxon>Bacilli</taxon>
        <taxon>Lactobacillales</taxon>
        <taxon>Lactobacillaceae</taxon>
        <taxon>Levilactobacillus</taxon>
    </lineage>
</organism>
<evidence type="ECO:0000313" key="2">
    <source>
        <dbReference type="EMBL" id="PWG00612.1"/>
    </source>
</evidence>
<dbReference type="PIRSF" id="PIRSF031501">
    <property type="entry name" value="QueT"/>
    <property type="match status" value="1"/>
</dbReference>
<proteinExistence type="predicted"/>
<feature type="transmembrane region" description="Helical" evidence="1">
    <location>
        <begin position="48"/>
        <end position="79"/>
    </location>
</feature>
<dbReference type="PANTHER" id="PTHR40044">
    <property type="entry name" value="INTEGRAL MEMBRANE PROTEIN-RELATED"/>
    <property type="match status" value="1"/>
</dbReference>
<dbReference type="InterPro" id="IPR010387">
    <property type="entry name" value="QueT"/>
</dbReference>
<feature type="transmembrane region" description="Helical" evidence="1">
    <location>
        <begin position="91"/>
        <end position="110"/>
    </location>
</feature>
<name>A0A2V1N0L9_9LACO</name>
<keyword evidence="3" id="KW-1185">Reference proteome</keyword>
<dbReference type="Proteomes" id="UP000245080">
    <property type="component" value="Unassembled WGS sequence"/>
</dbReference>
<dbReference type="EMBL" id="QCXQ01000002">
    <property type="protein sequence ID" value="PWG00612.1"/>
    <property type="molecule type" value="Genomic_DNA"/>
</dbReference>
<comment type="caution">
    <text evidence="2">The sequence shown here is derived from an EMBL/GenBank/DDBJ whole genome shotgun (WGS) entry which is preliminary data.</text>
</comment>
<dbReference type="AlphaFoldDB" id="A0A2V1N0L9"/>
<evidence type="ECO:0000313" key="3">
    <source>
        <dbReference type="Proteomes" id="UP000245080"/>
    </source>
</evidence>
<sequence length="159" mass="17760">MVKAALITALYVVITIVLAPFSFGAIQVRLSEGFNHLVVFNKRYVAAVTMGVFLSNLLASSFGWVDVIVGTLQTLITLLAMRWLNRHNSNLILKLVINTLVATFFMWIIALEVTLMSATTAFWPTFWMNWLTIGIGEFIAMAVGGAIIYSLSFFVDLYR</sequence>
<reference evidence="2 3" key="1">
    <citation type="journal article" date="2018" name="Int. J. Syst. Evol. Microbiol.">
        <title>Lactobacillus bambusae sp. nov., isolated from a traditional fermented Ma-bamboo shoots of Taiwan.</title>
        <authorList>
            <person name="Wang L.-T."/>
        </authorList>
    </citation>
    <scope>NUCLEOTIDE SEQUENCE [LARGE SCALE GENOMIC DNA]</scope>
    <source>
        <strain evidence="2 3">BS-W1</strain>
    </source>
</reference>